<organism evidence="5 6">
    <name type="scientific">Tistlia consotensis USBA 355</name>
    <dbReference type="NCBI Taxonomy" id="560819"/>
    <lineage>
        <taxon>Bacteria</taxon>
        <taxon>Pseudomonadati</taxon>
        <taxon>Pseudomonadota</taxon>
        <taxon>Alphaproteobacteria</taxon>
        <taxon>Rhodospirillales</taxon>
        <taxon>Rhodovibrionaceae</taxon>
        <taxon>Tistlia</taxon>
    </lineage>
</organism>
<dbReference type="AlphaFoldDB" id="A0A1Y6BJ93"/>
<proteinExistence type="predicted"/>
<keyword evidence="6" id="KW-1185">Reference proteome</keyword>
<dbReference type="Gene3D" id="1.10.10.10">
    <property type="entry name" value="Winged helix-like DNA-binding domain superfamily/Winged helix DNA-binding domain"/>
    <property type="match status" value="1"/>
</dbReference>
<dbReference type="InterPro" id="IPR036390">
    <property type="entry name" value="WH_DNA-bd_sf"/>
</dbReference>
<dbReference type="PROSITE" id="PS50995">
    <property type="entry name" value="HTH_MARR_2"/>
    <property type="match status" value="1"/>
</dbReference>
<dbReference type="STRING" id="560819.SAMN05428998_10593"/>
<dbReference type="PROSITE" id="PS01117">
    <property type="entry name" value="HTH_MARR_1"/>
    <property type="match status" value="1"/>
</dbReference>
<evidence type="ECO:0000256" key="2">
    <source>
        <dbReference type="ARBA" id="ARBA00023125"/>
    </source>
</evidence>
<dbReference type="PANTHER" id="PTHR33164:SF102">
    <property type="entry name" value="TRANSCRIPTIONAL REGULATORY PROTEIN"/>
    <property type="match status" value="1"/>
</dbReference>
<evidence type="ECO:0000256" key="3">
    <source>
        <dbReference type="ARBA" id="ARBA00023163"/>
    </source>
</evidence>
<evidence type="ECO:0000259" key="4">
    <source>
        <dbReference type="PROSITE" id="PS50995"/>
    </source>
</evidence>
<dbReference type="SUPFAM" id="SSF46785">
    <property type="entry name" value="Winged helix' DNA-binding domain"/>
    <property type="match status" value="1"/>
</dbReference>
<keyword evidence="3" id="KW-0804">Transcription</keyword>
<dbReference type="EMBL" id="FWZX01000005">
    <property type="protein sequence ID" value="SMF12502.1"/>
    <property type="molecule type" value="Genomic_DNA"/>
</dbReference>
<dbReference type="GO" id="GO:0006950">
    <property type="term" value="P:response to stress"/>
    <property type="evidence" value="ECO:0007669"/>
    <property type="project" value="TreeGrafter"/>
</dbReference>
<dbReference type="GO" id="GO:0003677">
    <property type="term" value="F:DNA binding"/>
    <property type="evidence" value="ECO:0007669"/>
    <property type="project" value="UniProtKB-KW"/>
</dbReference>
<dbReference type="Pfam" id="PF12802">
    <property type="entry name" value="MarR_2"/>
    <property type="match status" value="1"/>
</dbReference>
<feature type="domain" description="HTH marR-type" evidence="4">
    <location>
        <begin position="29"/>
        <end position="164"/>
    </location>
</feature>
<keyword evidence="2 5" id="KW-0238">DNA-binding</keyword>
<evidence type="ECO:0000313" key="5">
    <source>
        <dbReference type="EMBL" id="SMF12502.1"/>
    </source>
</evidence>
<dbReference type="InterPro" id="IPR036388">
    <property type="entry name" value="WH-like_DNA-bd_sf"/>
</dbReference>
<evidence type="ECO:0000313" key="6">
    <source>
        <dbReference type="Proteomes" id="UP000192917"/>
    </source>
</evidence>
<dbReference type="GO" id="GO:0003700">
    <property type="term" value="F:DNA-binding transcription factor activity"/>
    <property type="evidence" value="ECO:0007669"/>
    <property type="project" value="InterPro"/>
</dbReference>
<evidence type="ECO:0000256" key="1">
    <source>
        <dbReference type="ARBA" id="ARBA00023015"/>
    </source>
</evidence>
<keyword evidence="1" id="KW-0805">Transcription regulation</keyword>
<dbReference type="InterPro" id="IPR000835">
    <property type="entry name" value="HTH_MarR-typ"/>
</dbReference>
<protein>
    <submittedName>
        <fullName evidence="5">DNA-binding transcriptional regulator, MarR family</fullName>
    </submittedName>
</protein>
<reference evidence="5 6" key="1">
    <citation type="submission" date="2017-04" db="EMBL/GenBank/DDBJ databases">
        <authorList>
            <person name="Afonso C.L."/>
            <person name="Miller P.J."/>
            <person name="Scott M.A."/>
            <person name="Spackman E."/>
            <person name="Goraichik I."/>
            <person name="Dimitrov K.M."/>
            <person name="Suarez D.L."/>
            <person name="Swayne D.E."/>
        </authorList>
    </citation>
    <scope>NUCLEOTIDE SEQUENCE [LARGE SCALE GENOMIC DNA]</scope>
    <source>
        <strain evidence="5 6">USBA 355</strain>
    </source>
</reference>
<dbReference type="PANTHER" id="PTHR33164">
    <property type="entry name" value="TRANSCRIPTIONAL REGULATOR, MARR FAMILY"/>
    <property type="match status" value="1"/>
</dbReference>
<name>A0A1Y6BJ93_9PROT</name>
<sequence length="178" mass="20164">MAGAPVTARARDNGILGALEGTLSGPQLYRELTRLIERIHRRLLDVVRIELARLGIDDISPVQVVMLLNIQGEEVSVRDLIERGYYLSSNASYNLKQLLEAGYIDRSASQRDKRAARIKLSPRGEELCRELRAVEEAHAGRLIASAEELAEFETAYRTLRRLERTWTDVIRYGDPEAF</sequence>
<dbReference type="InterPro" id="IPR039422">
    <property type="entry name" value="MarR/SlyA-like"/>
</dbReference>
<dbReference type="InterPro" id="IPR023187">
    <property type="entry name" value="Tscrpt_reg_MarR-type_CS"/>
</dbReference>
<gene>
    <name evidence="5" type="ORF">SAMN05428998_10593</name>
</gene>
<accession>A0A1Y6BJ93</accession>
<dbReference type="SMART" id="SM00347">
    <property type="entry name" value="HTH_MARR"/>
    <property type="match status" value="1"/>
</dbReference>
<dbReference type="Proteomes" id="UP000192917">
    <property type="component" value="Unassembled WGS sequence"/>
</dbReference>